<protein>
    <submittedName>
        <fullName evidence="2">Uncharacterized protein</fullName>
    </submittedName>
</protein>
<feature type="region of interest" description="Disordered" evidence="1">
    <location>
        <begin position="1"/>
        <end position="71"/>
    </location>
</feature>
<evidence type="ECO:0000313" key="2">
    <source>
        <dbReference type="EMBL" id="CTP89548.1"/>
    </source>
</evidence>
<accession>A0A0K2ZVA3</accession>
<proteinExistence type="predicted"/>
<feature type="compositionally biased region" description="Low complexity" evidence="1">
    <location>
        <begin position="1"/>
        <end position="10"/>
    </location>
</feature>
<evidence type="ECO:0000313" key="3">
    <source>
        <dbReference type="Proteomes" id="UP000041247"/>
    </source>
</evidence>
<gene>
    <name evidence="2" type="ORF">XTPLMG728_2267</name>
</gene>
<dbReference type="Proteomes" id="UP000041247">
    <property type="component" value="Unassembled WGS sequence"/>
</dbReference>
<reference evidence="2 3" key="1">
    <citation type="submission" date="2015-07" db="EMBL/GenBank/DDBJ databases">
        <authorList>
            <person name="Noorani M."/>
        </authorList>
    </citation>
    <scope>NUCLEOTIDE SEQUENCE [LARGE SCALE GENOMIC DNA]</scope>
    <source>
        <strain evidence="2">LMG728</strain>
    </source>
</reference>
<sequence>MAVAAVAAQAQGGGGRDGRYADVPPLPLERATPAPRRPERHGMRSGSACRQARPWRGGLRPRAGRKRETLGAARLRQPAPWLPVQVSRRVTLRLNTGVAALWS</sequence>
<organism evidence="2 3">
    <name type="scientific">Xanthomonas graminis pv. poae</name>
    <dbReference type="NCBI Taxonomy" id="227946"/>
    <lineage>
        <taxon>Bacteria</taxon>
        <taxon>Pseudomonadati</taxon>
        <taxon>Pseudomonadota</taxon>
        <taxon>Gammaproteobacteria</taxon>
        <taxon>Lysobacterales</taxon>
        <taxon>Lysobacteraceae</taxon>
        <taxon>Xanthomonas</taxon>
        <taxon>Xanthomonas translucens group</taxon>
        <taxon>Xanthomonas graminis</taxon>
    </lineage>
</organism>
<dbReference type="EMBL" id="CXOK01000069">
    <property type="protein sequence ID" value="CTP89548.1"/>
    <property type="molecule type" value="Genomic_DNA"/>
</dbReference>
<evidence type="ECO:0000256" key="1">
    <source>
        <dbReference type="SAM" id="MobiDB-lite"/>
    </source>
</evidence>
<name>A0A0K2ZVA3_9XANT</name>
<dbReference type="AlphaFoldDB" id="A0A0K2ZVA3"/>